<evidence type="ECO:0000313" key="5">
    <source>
        <dbReference type="EMBL" id="AFM01846.1"/>
    </source>
</evidence>
<dbReference type="EMBL" id="CP003348">
    <property type="protein sequence ID" value="AFM01846.1"/>
    <property type="molecule type" value="Genomic_DNA"/>
</dbReference>
<dbReference type="Pfam" id="PF06857">
    <property type="entry name" value="ACP"/>
    <property type="match status" value="1"/>
</dbReference>
<dbReference type="PIRSF" id="PIRSF002736">
    <property type="entry name" value="Citrt_lyas_gamma"/>
    <property type="match status" value="1"/>
</dbReference>
<dbReference type="InterPro" id="IPR006495">
    <property type="entry name" value="CitD"/>
</dbReference>
<keyword evidence="6" id="KW-1185">Reference proteome</keyword>
<dbReference type="AlphaFoldDB" id="I4AD11"/>
<sequence>MKISTTAQAGALESNDVLVTVMPNDQGGVQIQLETKRVIFKQFGKQIEEVVRGKVSEMDVDDVIIKVQDKGALNYTIRARVQTALERALASGTRD</sequence>
<dbReference type="GO" id="GO:0005737">
    <property type="term" value="C:cytoplasm"/>
    <property type="evidence" value="ECO:0007669"/>
    <property type="project" value="UniProtKB-SubCell"/>
</dbReference>
<gene>
    <name evidence="5" type="ordered locus">Desde_3567</name>
</gene>
<reference evidence="6" key="1">
    <citation type="submission" date="2012-06" db="EMBL/GenBank/DDBJ databases">
        <title>Complete sequence of Desulfitobacterium dehalogenans ATCC 51507.</title>
        <authorList>
            <person name="Lucas S."/>
            <person name="Han J."/>
            <person name="Lapidus A."/>
            <person name="Cheng J.-F."/>
            <person name="Goodwin L."/>
            <person name="Pitluck S."/>
            <person name="Peters L."/>
            <person name="Ovchinnikova G."/>
            <person name="Teshima H."/>
            <person name="Detter J.C."/>
            <person name="Han C."/>
            <person name="Tapia R."/>
            <person name="Land M."/>
            <person name="Hauser L."/>
            <person name="Kyrpides N."/>
            <person name="Ivanova N."/>
            <person name="Pagani I."/>
            <person name="Kruse T."/>
            <person name="de Vos W.M."/>
            <person name="Smidt H."/>
            <person name="Woyke T."/>
        </authorList>
    </citation>
    <scope>NUCLEOTIDE SEQUENCE [LARGE SCALE GENOMIC DNA]</scope>
    <source>
        <strain evidence="6">ATCC 51507 / DSM 9161 / JW/IU-DC1</strain>
    </source>
</reference>
<dbReference type="GO" id="GO:0016829">
    <property type="term" value="F:lyase activity"/>
    <property type="evidence" value="ECO:0007669"/>
    <property type="project" value="UniProtKB-KW"/>
</dbReference>
<protein>
    <submittedName>
        <fullName evidence="5">Citrate lyase acyl carrier protein</fullName>
    </submittedName>
</protein>
<evidence type="ECO:0000256" key="3">
    <source>
        <dbReference type="ARBA" id="ARBA00022553"/>
    </source>
</evidence>
<evidence type="ECO:0000256" key="2">
    <source>
        <dbReference type="ARBA" id="ARBA00022490"/>
    </source>
</evidence>
<name>I4AD11_DESDJ</name>
<evidence type="ECO:0000256" key="4">
    <source>
        <dbReference type="PIRSR" id="PIRSR002736-50"/>
    </source>
</evidence>
<dbReference type="Proteomes" id="UP000006053">
    <property type="component" value="Chromosome"/>
</dbReference>
<dbReference type="HOGENOM" id="CLU_158489_1_0_9"/>
<organism evidence="5 6">
    <name type="scientific">Desulfitobacterium dehalogenans (strain ATCC 51507 / DSM 9161 / JW/IU-DC1)</name>
    <dbReference type="NCBI Taxonomy" id="756499"/>
    <lineage>
        <taxon>Bacteria</taxon>
        <taxon>Bacillati</taxon>
        <taxon>Bacillota</taxon>
        <taxon>Clostridia</taxon>
        <taxon>Eubacteriales</taxon>
        <taxon>Desulfitobacteriaceae</taxon>
        <taxon>Desulfitobacterium</taxon>
    </lineage>
</organism>
<dbReference type="OrthoDB" id="1120942at2"/>
<dbReference type="NCBIfam" id="TIGR01608">
    <property type="entry name" value="citD"/>
    <property type="match status" value="1"/>
</dbReference>
<keyword evidence="5" id="KW-0456">Lyase</keyword>
<dbReference type="InterPro" id="IPR023439">
    <property type="entry name" value="Mal_deCO2ase/Cit_lyase_ACP"/>
</dbReference>
<keyword evidence="3 4" id="KW-0597">Phosphoprotein</keyword>
<evidence type="ECO:0000256" key="1">
    <source>
        <dbReference type="ARBA" id="ARBA00004496"/>
    </source>
</evidence>
<comment type="subcellular location">
    <subcellularLocation>
        <location evidence="1">Cytoplasm</location>
    </subcellularLocation>
</comment>
<keyword evidence="2" id="KW-0963">Cytoplasm</keyword>
<dbReference type="KEGG" id="ddh:Desde_3567"/>
<dbReference type="eggNOG" id="COG3052">
    <property type="taxonomic scope" value="Bacteria"/>
</dbReference>
<evidence type="ECO:0000313" key="6">
    <source>
        <dbReference type="Proteomes" id="UP000006053"/>
    </source>
</evidence>
<dbReference type="RefSeq" id="WP_014795319.1">
    <property type="nucleotide sequence ID" value="NC_018017.1"/>
</dbReference>
<reference evidence="5 6" key="2">
    <citation type="journal article" date="2015" name="J. Bacteriol.">
        <title>Genomic, proteomic, and biochemical analysis of the organohalide respiratory pathway in Desulfitobacterium dehalogenans.</title>
        <authorList>
            <person name="Kruse T."/>
            <person name="van de Pas B.A."/>
            <person name="Atteia A."/>
            <person name="Krab K."/>
            <person name="Hagen W.R."/>
            <person name="Goodwin L."/>
            <person name="Chain P."/>
            <person name="Boeren S."/>
            <person name="Maphosa F."/>
            <person name="Schraa G."/>
            <person name="de Vos W.M."/>
            <person name="van der Oost J."/>
            <person name="Smidt H."/>
            <person name="Stams A.J."/>
        </authorList>
    </citation>
    <scope>NUCLEOTIDE SEQUENCE [LARGE SCALE GENOMIC DNA]</scope>
    <source>
        <strain evidence="6">ATCC 51507 / DSM 9161 / JW/IU-DC1</strain>
    </source>
</reference>
<feature type="modified residue" description="O-(phosphoribosyl dephospho-coenzyme A)serine" evidence="4">
    <location>
        <position position="14"/>
    </location>
</feature>
<proteinExistence type="predicted"/>
<dbReference type="NCBIfam" id="NF009726">
    <property type="entry name" value="PRK13253.1"/>
    <property type="match status" value="1"/>
</dbReference>
<accession>I4AD11</accession>
<dbReference type="STRING" id="756499.Desde_3567"/>